<feature type="binding site" evidence="9">
    <location>
        <position position="169"/>
    </location>
    <ligand>
        <name>glycerol</name>
        <dbReference type="ChEBI" id="CHEBI:17754"/>
    </ligand>
</feature>
<evidence type="ECO:0000256" key="3">
    <source>
        <dbReference type="ARBA" id="ARBA00023002"/>
    </source>
</evidence>
<dbReference type="STRING" id="1111728.GCA_000427805_02230"/>
<dbReference type="PIRSF" id="PIRSF000112">
    <property type="entry name" value="Glycerol_dehydrogenase"/>
    <property type="match status" value="1"/>
</dbReference>
<dbReference type="PROSITE" id="PS00913">
    <property type="entry name" value="ADH_IRON_1"/>
    <property type="match status" value="1"/>
</dbReference>
<feature type="binding site" evidence="11">
    <location>
        <begin position="114"/>
        <end position="117"/>
    </location>
    <ligand>
        <name>NAD(+)</name>
        <dbReference type="ChEBI" id="CHEBI:57540"/>
    </ligand>
</feature>
<dbReference type="InterPro" id="IPR018211">
    <property type="entry name" value="ADH_Fe_CS"/>
</dbReference>
<dbReference type="RefSeq" id="WP_029094943.1">
    <property type="nucleotide sequence ID" value="NZ_PDDX01000001.1"/>
</dbReference>
<feature type="binding site" evidence="10">
    <location>
        <position position="119"/>
    </location>
    <ligand>
        <name>glycerol</name>
        <dbReference type="ChEBI" id="CHEBI:17754"/>
    </ligand>
</feature>
<dbReference type="EMBL" id="PDDX01000001">
    <property type="protein sequence ID" value="PHI32827.1"/>
    <property type="molecule type" value="Genomic_DNA"/>
</dbReference>
<keyword evidence="4 11" id="KW-0520">NAD</keyword>
<feature type="binding site" evidence="11">
    <location>
        <begin position="92"/>
        <end position="96"/>
    </location>
    <ligand>
        <name>NAD(+)</name>
        <dbReference type="ChEBI" id="CHEBI:57540"/>
    </ligand>
</feature>
<dbReference type="InterPro" id="IPR016205">
    <property type="entry name" value="Glycerol_DH"/>
</dbReference>
<feature type="binding site" evidence="9">
    <location>
        <position position="269"/>
    </location>
    <ligand>
        <name>glycerol</name>
        <dbReference type="ChEBI" id="CHEBI:17754"/>
    </ligand>
</feature>
<keyword evidence="2 9" id="KW-0479">Metal-binding</keyword>
<dbReference type="GO" id="GO:0005829">
    <property type="term" value="C:cytosol"/>
    <property type="evidence" value="ECO:0007669"/>
    <property type="project" value="TreeGrafter"/>
</dbReference>
<proteinExistence type="inferred from homology"/>
<evidence type="ECO:0000256" key="7">
    <source>
        <dbReference type="ARBA" id="ARBA00040132"/>
    </source>
</evidence>
<evidence type="ECO:0000259" key="12">
    <source>
        <dbReference type="Pfam" id="PF00465"/>
    </source>
</evidence>
<dbReference type="InterPro" id="IPR001670">
    <property type="entry name" value="ADH_Fe/GldA"/>
</dbReference>
<comment type="caution">
    <text evidence="13">The sequence shown here is derived from an EMBL/GenBank/DDBJ whole genome shotgun (WGS) entry which is preliminary data.</text>
</comment>
<protein>
    <recommendedName>
        <fullName evidence="7">Glycerol dehydrogenase</fullName>
        <ecNumber evidence="6">1.1.1.6</ecNumber>
    </recommendedName>
</protein>
<evidence type="ECO:0000256" key="11">
    <source>
        <dbReference type="PIRSR" id="PIRSR000112-3"/>
    </source>
</evidence>
<dbReference type="CDD" id="cd08170">
    <property type="entry name" value="GlyDH"/>
    <property type="match status" value="1"/>
</dbReference>
<reference evidence="14" key="1">
    <citation type="submission" date="2017-09" db="EMBL/GenBank/DDBJ databases">
        <title>FDA dAtabase for Regulatory Grade micrObial Sequences (FDA-ARGOS): Supporting development and validation of Infectious Disease Dx tests.</title>
        <authorList>
            <person name="Minogue T."/>
            <person name="Wolcott M."/>
            <person name="Wasieloski L."/>
            <person name="Aguilar W."/>
            <person name="Moore D."/>
            <person name="Tallon L."/>
            <person name="Sadzewicz L."/>
            <person name="Ott S."/>
            <person name="Zhao X."/>
            <person name="Nagaraj S."/>
            <person name="Vavikolanu K."/>
            <person name="Aluvathingal J."/>
            <person name="Nadendla S."/>
            <person name="Sichtig H."/>
        </authorList>
    </citation>
    <scope>NUCLEOTIDE SEQUENCE [LARGE SCALE GENOMIC DNA]</scope>
    <source>
        <strain evidence="14">FDAARGOS_387</strain>
    </source>
</reference>
<comment type="cofactor">
    <cofactor evidence="9">
        <name>Zn(2+)</name>
        <dbReference type="ChEBI" id="CHEBI:29105"/>
    </cofactor>
    <text evidence="9">Binds 1 zinc ion per subunit.</text>
</comment>
<evidence type="ECO:0000256" key="2">
    <source>
        <dbReference type="ARBA" id="ARBA00022723"/>
    </source>
</evidence>
<feature type="binding site" evidence="11">
    <location>
        <position position="123"/>
    </location>
    <ligand>
        <name>NAD(+)</name>
        <dbReference type="ChEBI" id="CHEBI:57540"/>
    </ligand>
</feature>
<feature type="domain" description="Alcohol dehydrogenase iron-type/glycerol dehydrogenase GldA" evidence="12">
    <location>
        <begin position="8"/>
        <end position="151"/>
    </location>
</feature>
<evidence type="ECO:0000256" key="8">
    <source>
        <dbReference type="ARBA" id="ARBA00049006"/>
    </source>
</evidence>
<dbReference type="SUPFAM" id="SSF56796">
    <property type="entry name" value="Dehydroquinate synthase-like"/>
    <property type="match status" value="1"/>
</dbReference>
<dbReference type="Pfam" id="PF00465">
    <property type="entry name" value="Fe-ADH"/>
    <property type="match status" value="1"/>
</dbReference>
<evidence type="ECO:0000256" key="9">
    <source>
        <dbReference type="PIRSR" id="PIRSR000112-1"/>
    </source>
</evidence>
<dbReference type="Gene3D" id="1.20.1090.10">
    <property type="entry name" value="Dehydroquinate synthase-like - alpha domain"/>
    <property type="match status" value="1"/>
</dbReference>
<dbReference type="PROSITE" id="PS00060">
    <property type="entry name" value="ADH_IRON_2"/>
    <property type="match status" value="1"/>
</dbReference>
<feature type="binding site" evidence="11">
    <location>
        <position position="125"/>
    </location>
    <ligand>
        <name>NAD(+)</name>
        <dbReference type="ChEBI" id="CHEBI:57540"/>
    </ligand>
</feature>
<evidence type="ECO:0000313" key="14">
    <source>
        <dbReference type="Proteomes" id="UP000224974"/>
    </source>
</evidence>
<keyword evidence="9" id="KW-0862">Zinc</keyword>
<name>A0A2C6DUD4_9GAMM</name>
<dbReference type="NCBIfam" id="NF006941">
    <property type="entry name" value="PRK09423.1"/>
    <property type="match status" value="1"/>
</dbReference>
<evidence type="ECO:0000256" key="6">
    <source>
        <dbReference type="ARBA" id="ARBA00039147"/>
    </source>
</evidence>
<keyword evidence="3 13" id="KW-0560">Oxidoreductase</keyword>
<dbReference type="GO" id="GO:0008888">
    <property type="term" value="F:glycerol dehydrogenase (NAD+) activity"/>
    <property type="evidence" value="ECO:0007669"/>
    <property type="project" value="UniProtKB-EC"/>
</dbReference>
<feature type="binding site" evidence="9">
    <location>
        <position position="252"/>
    </location>
    <ligand>
        <name>glycerol</name>
        <dbReference type="ChEBI" id="CHEBI:17754"/>
    </ligand>
</feature>
<comment type="pathway">
    <text evidence="5">Polyol metabolism; glycerol fermentation; glycerone phosphate from glycerol (oxidative route): step 1/2.</text>
</comment>
<comment type="similarity">
    <text evidence="1">Belongs to the iron-containing alcohol dehydrogenase family.</text>
</comment>
<feature type="binding site" evidence="11">
    <location>
        <position position="129"/>
    </location>
    <ligand>
        <name>NAD(+)</name>
        <dbReference type="ChEBI" id="CHEBI:57540"/>
    </ligand>
</feature>
<feature type="binding site" evidence="11">
    <location>
        <position position="37"/>
    </location>
    <ligand>
        <name>NAD(+)</name>
        <dbReference type="ChEBI" id="CHEBI:57540"/>
    </ligand>
</feature>
<evidence type="ECO:0000256" key="5">
    <source>
        <dbReference type="ARBA" id="ARBA00037918"/>
    </source>
</evidence>
<keyword evidence="14" id="KW-1185">Reference proteome</keyword>
<dbReference type="GO" id="GO:0046872">
    <property type="term" value="F:metal ion binding"/>
    <property type="evidence" value="ECO:0007669"/>
    <property type="project" value="UniProtKB-KW"/>
</dbReference>
<dbReference type="Proteomes" id="UP000224974">
    <property type="component" value="Unassembled WGS sequence"/>
</dbReference>
<accession>A0A2C6DUD4</accession>
<sequence length="367" mass="39901">MMRTIQSPGKYIQGPDALSLLNSYIKPLGSRWLILVDAVMQSSQSQFSVGETDDLHFHIELFRGECSHQEIQRIVALTKSHDCDGIIGFGGGKVLDTAKAVAFYQRLRSVMLPTVASTDAPTSALSVIYTEEGEFDKYLFHSANPDMVIVDSNIIASAPVRLLVSGMGDALSTWFEAQACYESRAANMSGGQTTRAALTLARLCYETLLQEGKKAKIAVEQKVTCRALERIIEANTYLSGIGFESSGLAAAHAIHNGLTQLEDCHHYYHGEKVAFGTLTQLVLQNSSDAQIDEVLDFCVTVGLPVCLEQLGVTENVQEKMRIVADSSCSEGETIFNMPFSITSESVYSALIIADQLGRQKLGLTAQG</sequence>
<organism evidence="13 14">
    <name type="scientific">Budvicia aquatica</name>
    <dbReference type="NCBI Taxonomy" id="82979"/>
    <lineage>
        <taxon>Bacteria</taxon>
        <taxon>Pseudomonadati</taxon>
        <taxon>Pseudomonadota</taxon>
        <taxon>Gammaproteobacteria</taxon>
        <taxon>Enterobacterales</taxon>
        <taxon>Budviciaceae</taxon>
        <taxon>Budvicia</taxon>
    </lineage>
</organism>
<dbReference type="AlphaFoldDB" id="A0A2C6DUD4"/>
<evidence type="ECO:0000256" key="4">
    <source>
        <dbReference type="ARBA" id="ARBA00023027"/>
    </source>
</evidence>
<dbReference type="Gene3D" id="3.40.50.1970">
    <property type="match status" value="1"/>
</dbReference>
<dbReference type="EC" id="1.1.1.6" evidence="6"/>
<dbReference type="PANTHER" id="PTHR43616">
    <property type="entry name" value="GLYCEROL DEHYDROGENASE"/>
    <property type="match status" value="1"/>
</dbReference>
<evidence type="ECO:0000256" key="10">
    <source>
        <dbReference type="PIRSR" id="PIRSR000112-2"/>
    </source>
</evidence>
<dbReference type="OrthoDB" id="5198708at2"/>
<evidence type="ECO:0000313" key="13">
    <source>
        <dbReference type="EMBL" id="PHI32827.1"/>
    </source>
</evidence>
<dbReference type="PANTHER" id="PTHR43616:SF5">
    <property type="entry name" value="GLYCEROL DEHYDROGENASE 1"/>
    <property type="match status" value="1"/>
</dbReference>
<comment type="catalytic activity">
    <reaction evidence="8">
        <text>glycerol + NAD(+) = dihydroxyacetone + NADH + H(+)</text>
        <dbReference type="Rhea" id="RHEA:13769"/>
        <dbReference type="ChEBI" id="CHEBI:15378"/>
        <dbReference type="ChEBI" id="CHEBI:16016"/>
        <dbReference type="ChEBI" id="CHEBI:17754"/>
        <dbReference type="ChEBI" id="CHEBI:57540"/>
        <dbReference type="ChEBI" id="CHEBI:57945"/>
        <dbReference type="EC" id="1.1.1.6"/>
    </reaction>
</comment>
<evidence type="ECO:0000256" key="1">
    <source>
        <dbReference type="ARBA" id="ARBA00007358"/>
    </source>
</evidence>
<gene>
    <name evidence="13" type="primary">gldA</name>
    <name evidence="13" type="ORF">CRN84_24570</name>
</gene>